<evidence type="ECO:0000313" key="2">
    <source>
        <dbReference type="Proteomes" id="UP001589828"/>
    </source>
</evidence>
<name>A0ABV6L0C4_9SPHI</name>
<organism evidence="1 2">
    <name type="scientific">Mucilaginibacter angelicae</name>
    <dbReference type="NCBI Taxonomy" id="869718"/>
    <lineage>
        <taxon>Bacteria</taxon>
        <taxon>Pseudomonadati</taxon>
        <taxon>Bacteroidota</taxon>
        <taxon>Sphingobacteriia</taxon>
        <taxon>Sphingobacteriales</taxon>
        <taxon>Sphingobacteriaceae</taxon>
        <taxon>Mucilaginibacter</taxon>
    </lineage>
</organism>
<dbReference type="Proteomes" id="UP001589828">
    <property type="component" value="Unassembled WGS sequence"/>
</dbReference>
<sequence>MTTNSYLTREAKAFVKRKHGPDEVIRIIPDRFHPKAAQCYRLYTSFDEDPDELGCILFDAQGYWIYDGSFLAVTEQEQVADFIINYVERQ</sequence>
<dbReference type="RefSeq" id="WP_377021041.1">
    <property type="nucleotide sequence ID" value="NZ_JBHLTS010000004.1"/>
</dbReference>
<dbReference type="EMBL" id="JBHLTS010000004">
    <property type="protein sequence ID" value="MFC0513168.1"/>
    <property type="molecule type" value="Genomic_DNA"/>
</dbReference>
<comment type="caution">
    <text evidence="1">The sequence shown here is derived from an EMBL/GenBank/DDBJ whole genome shotgun (WGS) entry which is preliminary data.</text>
</comment>
<reference evidence="1 2" key="1">
    <citation type="submission" date="2024-09" db="EMBL/GenBank/DDBJ databases">
        <authorList>
            <person name="Sun Q."/>
            <person name="Mori K."/>
        </authorList>
    </citation>
    <scope>NUCLEOTIDE SEQUENCE [LARGE SCALE GENOMIC DNA]</scope>
    <source>
        <strain evidence="1 2">NCAIM B.02415</strain>
    </source>
</reference>
<accession>A0ABV6L0C4</accession>
<protein>
    <submittedName>
        <fullName evidence="1">Uncharacterized protein</fullName>
    </submittedName>
</protein>
<proteinExistence type="predicted"/>
<gene>
    <name evidence="1" type="ORF">ACFFGT_03115</name>
</gene>
<keyword evidence="2" id="KW-1185">Reference proteome</keyword>
<evidence type="ECO:0000313" key="1">
    <source>
        <dbReference type="EMBL" id="MFC0513168.1"/>
    </source>
</evidence>